<dbReference type="OrthoDB" id="441812at2759"/>
<dbReference type="InterPro" id="IPR050600">
    <property type="entry name" value="SETD3_SETD6_MTase"/>
</dbReference>
<comment type="caution">
    <text evidence="5">The sequence shown here is derived from an EMBL/GenBank/DDBJ whole genome shotgun (WGS) entry which is preliminary data.</text>
</comment>
<dbReference type="InterPro" id="IPR036464">
    <property type="entry name" value="Rubisco_LSMT_subst-bd_sf"/>
</dbReference>
<keyword evidence="6" id="KW-1185">Reference proteome</keyword>
<name>A0A9Q0FC60_9ROSI</name>
<dbReference type="PROSITE" id="PS50280">
    <property type="entry name" value="SET"/>
    <property type="match status" value="1"/>
</dbReference>
<proteinExistence type="predicted"/>
<evidence type="ECO:0000313" key="5">
    <source>
        <dbReference type="EMBL" id="KAJ4828805.1"/>
    </source>
</evidence>
<feature type="domain" description="SET" evidence="4">
    <location>
        <begin position="35"/>
        <end position="297"/>
    </location>
</feature>
<organism evidence="5 6">
    <name type="scientific">Turnera subulata</name>
    <dbReference type="NCBI Taxonomy" id="218843"/>
    <lineage>
        <taxon>Eukaryota</taxon>
        <taxon>Viridiplantae</taxon>
        <taxon>Streptophyta</taxon>
        <taxon>Embryophyta</taxon>
        <taxon>Tracheophyta</taxon>
        <taxon>Spermatophyta</taxon>
        <taxon>Magnoliopsida</taxon>
        <taxon>eudicotyledons</taxon>
        <taxon>Gunneridae</taxon>
        <taxon>Pentapetalae</taxon>
        <taxon>rosids</taxon>
        <taxon>fabids</taxon>
        <taxon>Malpighiales</taxon>
        <taxon>Passifloraceae</taxon>
        <taxon>Turnera</taxon>
    </lineage>
</organism>
<dbReference type="Gene3D" id="3.90.1410.10">
    <property type="entry name" value="set domain protein methyltransferase, domain 1"/>
    <property type="match status" value="1"/>
</dbReference>
<gene>
    <name evidence="5" type="ORF">Tsubulata_010821</name>
</gene>
<dbReference type="InterPro" id="IPR046341">
    <property type="entry name" value="SET_dom_sf"/>
</dbReference>
<dbReference type="FunFam" id="3.90.1410.10:FF:000012">
    <property type="entry name" value="Protein SET DOMAIN GROUP 40"/>
    <property type="match status" value="1"/>
</dbReference>
<keyword evidence="2" id="KW-0808">Transferase</keyword>
<dbReference type="SUPFAM" id="SSF81822">
    <property type="entry name" value="RuBisCo LSMT C-terminal, substrate-binding domain"/>
    <property type="match status" value="1"/>
</dbReference>
<dbReference type="Proteomes" id="UP001141552">
    <property type="component" value="Unassembled WGS sequence"/>
</dbReference>
<protein>
    <recommendedName>
        <fullName evidence="4">SET domain-containing protein</fullName>
    </recommendedName>
</protein>
<accession>A0A9Q0FC60</accession>
<evidence type="ECO:0000256" key="2">
    <source>
        <dbReference type="ARBA" id="ARBA00022679"/>
    </source>
</evidence>
<dbReference type="EMBL" id="JAKUCV010006080">
    <property type="protein sequence ID" value="KAJ4828805.1"/>
    <property type="molecule type" value="Genomic_DNA"/>
</dbReference>
<evidence type="ECO:0000256" key="1">
    <source>
        <dbReference type="ARBA" id="ARBA00022603"/>
    </source>
</evidence>
<dbReference type="SUPFAM" id="SSF82199">
    <property type="entry name" value="SET domain"/>
    <property type="match status" value="1"/>
</dbReference>
<dbReference type="GO" id="GO:0016279">
    <property type="term" value="F:protein-lysine N-methyltransferase activity"/>
    <property type="evidence" value="ECO:0007669"/>
    <property type="project" value="TreeGrafter"/>
</dbReference>
<dbReference type="Pfam" id="PF09273">
    <property type="entry name" value="Rubis-subs-bind"/>
    <property type="match status" value="1"/>
</dbReference>
<evidence type="ECO:0000313" key="6">
    <source>
        <dbReference type="Proteomes" id="UP001141552"/>
    </source>
</evidence>
<reference evidence="5" key="1">
    <citation type="submission" date="2022-02" db="EMBL/GenBank/DDBJ databases">
        <authorList>
            <person name="Henning P.M."/>
            <person name="McCubbin A.G."/>
            <person name="Shore J.S."/>
        </authorList>
    </citation>
    <scope>NUCLEOTIDE SEQUENCE</scope>
    <source>
        <strain evidence="5">F60SS</strain>
        <tissue evidence="5">Leaves</tissue>
    </source>
</reference>
<sequence length="502" mass="56218">MEEAEKQTLDGFLKWAAELGITDSPHPPSPDSHPPNSCLGYSLAVSHFPQSGGRGLGAVRDIRRGELVLKVPKSALLTRESLLKDKTLASALSNCSSLLSPTQMLAVCLLFEMGKGKSSSWYPYLVHIPRSYDLLATFSEFEKNALQVDDAIWTTEKATSKAKSEWREVTALMKDLNLKPQLLTFRAWVWASATISSRTMHLPWDGAGCLCPVGDLFNYAAPEEESNDLDDVESETHTPLEGISLSNGEGAHILDGEQMDAHSQRLTDGCFDEAVGAYCFYARRSYKMGEQVLLSYGTYTNLELLEHYGFVLDGNPNDKVFIPLEPDMYCLDSWPKDSMYIGQDGKPSFALLSALRLWAASPKQRKSLGYLAYSGSKLSVENEISILKWISKSCHTILDDLPTTVEEDALLLSTIDNIQIDHEALEWKEELRAFEGELCAFLECNSLREGKHGAEFLISEKTRRSLERWRLAVQWRFSYKKILVDCISYCNEIINSSSSQVF</sequence>
<evidence type="ECO:0000259" key="4">
    <source>
        <dbReference type="PROSITE" id="PS50280"/>
    </source>
</evidence>
<dbReference type="PANTHER" id="PTHR13271:SF91">
    <property type="entry name" value="PROTEIN SET DOMAIN GROUP 40"/>
    <property type="match status" value="1"/>
</dbReference>
<dbReference type="CDD" id="cd10527">
    <property type="entry name" value="SET_LSMT"/>
    <property type="match status" value="1"/>
</dbReference>
<dbReference type="PANTHER" id="PTHR13271">
    <property type="entry name" value="UNCHARACTERIZED PUTATIVE METHYLTRANSFERASE"/>
    <property type="match status" value="1"/>
</dbReference>
<dbReference type="AlphaFoldDB" id="A0A9Q0FC60"/>
<keyword evidence="3" id="KW-0949">S-adenosyl-L-methionine</keyword>
<dbReference type="Gene3D" id="3.90.1420.10">
    <property type="entry name" value="Rubisco LSMT, substrate-binding domain"/>
    <property type="match status" value="1"/>
</dbReference>
<reference evidence="5" key="2">
    <citation type="journal article" date="2023" name="Plants (Basel)">
        <title>Annotation of the Turnera subulata (Passifloraceae) Draft Genome Reveals the S-Locus Evolved after the Divergence of Turneroideae from Passifloroideae in a Stepwise Manner.</title>
        <authorList>
            <person name="Henning P.M."/>
            <person name="Roalson E.H."/>
            <person name="Mir W."/>
            <person name="McCubbin A.G."/>
            <person name="Shore J.S."/>
        </authorList>
    </citation>
    <scope>NUCLEOTIDE SEQUENCE</scope>
    <source>
        <strain evidence="5">F60SS</strain>
    </source>
</reference>
<evidence type="ECO:0000256" key="3">
    <source>
        <dbReference type="ARBA" id="ARBA00022691"/>
    </source>
</evidence>
<dbReference type="GO" id="GO:0032259">
    <property type="term" value="P:methylation"/>
    <property type="evidence" value="ECO:0007669"/>
    <property type="project" value="UniProtKB-KW"/>
</dbReference>
<dbReference type="InterPro" id="IPR001214">
    <property type="entry name" value="SET_dom"/>
</dbReference>
<keyword evidence="1" id="KW-0489">Methyltransferase</keyword>
<dbReference type="InterPro" id="IPR015353">
    <property type="entry name" value="Rubisco_LSMT_subst-bd"/>
</dbReference>